<evidence type="ECO:0000313" key="2">
    <source>
        <dbReference type="EMBL" id="MPC89063.1"/>
    </source>
</evidence>
<organism evidence="2 3">
    <name type="scientific">Portunus trituberculatus</name>
    <name type="common">Swimming crab</name>
    <name type="synonym">Neptunus trituberculatus</name>
    <dbReference type="NCBI Taxonomy" id="210409"/>
    <lineage>
        <taxon>Eukaryota</taxon>
        <taxon>Metazoa</taxon>
        <taxon>Ecdysozoa</taxon>
        <taxon>Arthropoda</taxon>
        <taxon>Crustacea</taxon>
        <taxon>Multicrustacea</taxon>
        <taxon>Malacostraca</taxon>
        <taxon>Eumalacostraca</taxon>
        <taxon>Eucarida</taxon>
        <taxon>Decapoda</taxon>
        <taxon>Pleocyemata</taxon>
        <taxon>Brachyura</taxon>
        <taxon>Eubrachyura</taxon>
        <taxon>Portunoidea</taxon>
        <taxon>Portunidae</taxon>
        <taxon>Portuninae</taxon>
        <taxon>Portunus</taxon>
    </lineage>
</organism>
<dbReference type="AlphaFoldDB" id="A0A5B7J3P5"/>
<keyword evidence="3" id="KW-1185">Reference proteome</keyword>
<reference evidence="2 3" key="1">
    <citation type="submission" date="2019-05" db="EMBL/GenBank/DDBJ databases">
        <title>Another draft genome of Portunus trituberculatus and its Hox gene families provides insights of decapod evolution.</title>
        <authorList>
            <person name="Jeong J.-H."/>
            <person name="Song I."/>
            <person name="Kim S."/>
            <person name="Choi T."/>
            <person name="Kim D."/>
            <person name="Ryu S."/>
            <person name="Kim W."/>
        </authorList>
    </citation>
    <scope>NUCLEOTIDE SEQUENCE [LARGE SCALE GENOMIC DNA]</scope>
    <source>
        <tissue evidence="2">Muscle</tissue>
    </source>
</reference>
<dbReference type="EMBL" id="VSRR010079790">
    <property type="protein sequence ID" value="MPC89063.1"/>
    <property type="molecule type" value="Genomic_DNA"/>
</dbReference>
<name>A0A5B7J3P5_PORTR</name>
<evidence type="ECO:0000256" key="1">
    <source>
        <dbReference type="SAM" id="MobiDB-lite"/>
    </source>
</evidence>
<dbReference type="Proteomes" id="UP000324222">
    <property type="component" value="Unassembled WGS sequence"/>
</dbReference>
<accession>A0A5B7J3P5</accession>
<feature type="compositionally biased region" description="Basic and acidic residues" evidence="1">
    <location>
        <begin position="23"/>
        <end position="37"/>
    </location>
</feature>
<protein>
    <submittedName>
        <fullName evidence="2">Uncharacterized protein</fullName>
    </submittedName>
</protein>
<feature type="region of interest" description="Disordered" evidence="1">
    <location>
        <begin position="20"/>
        <end position="50"/>
    </location>
</feature>
<sequence length="63" mass="7290">MYELENNNYASVTWWKHLTPQGRGHESNWYRSEDSRTADLGPSGEQNNDYCQQLGALEVKKAD</sequence>
<proteinExistence type="predicted"/>
<comment type="caution">
    <text evidence="2">The sequence shown here is derived from an EMBL/GenBank/DDBJ whole genome shotgun (WGS) entry which is preliminary data.</text>
</comment>
<gene>
    <name evidence="2" type="ORF">E2C01_083991</name>
</gene>
<evidence type="ECO:0000313" key="3">
    <source>
        <dbReference type="Proteomes" id="UP000324222"/>
    </source>
</evidence>